<evidence type="ECO:0008006" key="3">
    <source>
        <dbReference type="Google" id="ProtNLM"/>
    </source>
</evidence>
<accession>A0ABV9QJS9</accession>
<evidence type="ECO:0000313" key="2">
    <source>
        <dbReference type="Proteomes" id="UP001595916"/>
    </source>
</evidence>
<dbReference type="EMBL" id="JBHSHL010000025">
    <property type="protein sequence ID" value="MFC4804850.1"/>
    <property type="molecule type" value="Genomic_DNA"/>
</dbReference>
<reference evidence="2" key="1">
    <citation type="journal article" date="2019" name="Int. J. Syst. Evol. Microbiol.">
        <title>The Global Catalogue of Microorganisms (GCM) 10K type strain sequencing project: providing services to taxonomists for standard genome sequencing and annotation.</title>
        <authorList>
            <consortium name="The Broad Institute Genomics Platform"/>
            <consortium name="The Broad Institute Genome Sequencing Center for Infectious Disease"/>
            <person name="Wu L."/>
            <person name="Ma J."/>
        </authorList>
    </citation>
    <scope>NUCLEOTIDE SEQUENCE [LARGE SCALE GENOMIC DNA]</scope>
    <source>
        <strain evidence="2">CCUG 46385</strain>
    </source>
</reference>
<proteinExistence type="predicted"/>
<organism evidence="1 2">
    <name type="scientific">Filifactor villosus</name>
    <dbReference type="NCBI Taxonomy" id="29374"/>
    <lineage>
        <taxon>Bacteria</taxon>
        <taxon>Bacillati</taxon>
        <taxon>Bacillota</taxon>
        <taxon>Clostridia</taxon>
        <taxon>Peptostreptococcales</taxon>
        <taxon>Filifactoraceae</taxon>
        <taxon>Filifactor</taxon>
    </lineage>
</organism>
<name>A0ABV9QJS9_9FIRM</name>
<dbReference type="Proteomes" id="UP001595916">
    <property type="component" value="Unassembled WGS sequence"/>
</dbReference>
<dbReference type="RefSeq" id="WP_379788377.1">
    <property type="nucleotide sequence ID" value="NZ_JBHSHL010000025.1"/>
</dbReference>
<protein>
    <recommendedName>
        <fullName evidence="3">Phage protein</fullName>
    </recommendedName>
</protein>
<comment type="caution">
    <text evidence="1">The sequence shown here is derived from an EMBL/GenBank/DDBJ whole genome shotgun (WGS) entry which is preliminary data.</text>
</comment>
<sequence length="56" mass="6788">MTFQEWLQQFYPDYSEDMMEDLMNEYLVWQRTHTKAKCTYCQTGELPDDSDLKGIL</sequence>
<evidence type="ECO:0000313" key="1">
    <source>
        <dbReference type="EMBL" id="MFC4804850.1"/>
    </source>
</evidence>
<keyword evidence="2" id="KW-1185">Reference proteome</keyword>
<gene>
    <name evidence="1" type="ORF">ACFO4R_07125</name>
</gene>